<gene>
    <name evidence="15" type="ORF">ZYGR_0K00530</name>
</gene>
<dbReference type="SUPFAM" id="SSF56112">
    <property type="entry name" value="Protein kinase-like (PK-like)"/>
    <property type="match status" value="1"/>
</dbReference>
<evidence type="ECO:0000256" key="10">
    <source>
        <dbReference type="ARBA" id="ARBA00047899"/>
    </source>
</evidence>
<comment type="catalytic activity">
    <reaction evidence="10">
        <text>L-threonyl-[protein] + ATP = O-phospho-L-threonyl-[protein] + ADP + H(+)</text>
        <dbReference type="Rhea" id="RHEA:46608"/>
        <dbReference type="Rhea" id="RHEA-COMP:11060"/>
        <dbReference type="Rhea" id="RHEA-COMP:11605"/>
        <dbReference type="ChEBI" id="CHEBI:15378"/>
        <dbReference type="ChEBI" id="CHEBI:30013"/>
        <dbReference type="ChEBI" id="CHEBI:30616"/>
        <dbReference type="ChEBI" id="CHEBI:61977"/>
        <dbReference type="ChEBI" id="CHEBI:456216"/>
        <dbReference type="EC" id="2.7.11.1"/>
    </reaction>
</comment>
<dbReference type="InterPro" id="IPR043024">
    <property type="entry name" value="KA1_sf_fungal"/>
</dbReference>
<keyword evidence="6" id="KW-0808">Transferase</keyword>
<proteinExistence type="inferred from homology"/>
<dbReference type="PROSITE" id="PS00108">
    <property type="entry name" value="PROTEIN_KINASE_ST"/>
    <property type="match status" value="1"/>
</dbReference>
<dbReference type="InterPro" id="IPR017441">
    <property type="entry name" value="Protein_kinase_ATP_BS"/>
</dbReference>
<keyword evidence="8" id="KW-0418">Kinase</keyword>
<evidence type="ECO:0000256" key="1">
    <source>
        <dbReference type="ARBA" id="ARBA00004266"/>
    </source>
</evidence>
<feature type="compositionally biased region" description="Basic and acidic residues" evidence="13">
    <location>
        <begin position="988"/>
        <end position="1020"/>
    </location>
</feature>
<feature type="binding site" evidence="12">
    <location>
        <position position="49"/>
    </location>
    <ligand>
        <name>ATP</name>
        <dbReference type="ChEBI" id="CHEBI:30616"/>
    </ligand>
</feature>
<feature type="compositionally biased region" description="Basic and acidic residues" evidence="13">
    <location>
        <begin position="589"/>
        <end position="641"/>
    </location>
</feature>
<keyword evidence="4" id="KW-0723">Serine/threonine-protein kinase</keyword>
<evidence type="ECO:0000256" key="3">
    <source>
        <dbReference type="ARBA" id="ARBA00012513"/>
    </source>
</evidence>
<name>A0A1Q2ZYR0_ZYGRO</name>
<accession>A0A1Q2ZYR0</accession>
<feature type="compositionally biased region" description="Basic and acidic residues" evidence="13">
    <location>
        <begin position="962"/>
        <end position="974"/>
    </location>
</feature>
<dbReference type="InterPro" id="IPR008271">
    <property type="entry name" value="Ser/Thr_kinase_AS"/>
</dbReference>
<feature type="compositionally biased region" description="Polar residues" evidence="13">
    <location>
        <begin position="455"/>
        <end position="479"/>
    </location>
</feature>
<dbReference type="PROSITE" id="PS00107">
    <property type="entry name" value="PROTEIN_KINASE_ATP"/>
    <property type="match status" value="1"/>
</dbReference>
<feature type="compositionally biased region" description="Low complexity" evidence="13">
    <location>
        <begin position="435"/>
        <end position="450"/>
    </location>
</feature>
<feature type="compositionally biased region" description="Polar residues" evidence="13">
    <location>
        <begin position="642"/>
        <end position="656"/>
    </location>
</feature>
<dbReference type="CDD" id="cd12194">
    <property type="entry name" value="Kcc4p_like_C"/>
    <property type="match status" value="1"/>
</dbReference>
<comment type="subcellular location">
    <subcellularLocation>
        <location evidence="1">Bud neck</location>
    </subcellularLocation>
</comment>
<evidence type="ECO:0000256" key="7">
    <source>
        <dbReference type="ARBA" id="ARBA00022741"/>
    </source>
</evidence>
<evidence type="ECO:0000256" key="13">
    <source>
        <dbReference type="SAM" id="MobiDB-lite"/>
    </source>
</evidence>
<dbReference type="OrthoDB" id="504170at2759"/>
<dbReference type="GO" id="GO:0005940">
    <property type="term" value="C:septin ring"/>
    <property type="evidence" value="ECO:0007669"/>
    <property type="project" value="UniProtKB-ARBA"/>
</dbReference>
<evidence type="ECO:0000259" key="14">
    <source>
        <dbReference type="PROSITE" id="PS50011"/>
    </source>
</evidence>
<evidence type="ECO:0000256" key="6">
    <source>
        <dbReference type="ARBA" id="ARBA00022679"/>
    </source>
</evidence>
<dbReference type="FunFam" id="1.10.510.10:FF:000394">
    <property type="entry name" value="Serine/threonine-protein kinase HSL1"/>
    <property type="match status" value="1"/>
</dbReference>
<dbReference type="PANTHER" id="PTHR24346">
    <property type="entry name" value="MAP/MICROTUBULE AFFINITY-REGULATING KINASE"/>
    <property type="match status" value="1"/>
</dbReference>
<feature type="domain" description="Protein kinase" evidence="14">
    <location>
        <begin position="20"/>
        <end position="290"/>
    </location>
</feature>
<protein>
    <recommendedName>
        <fullName evidence="3">non-specific serine/threonine protein kinase</fullName>
        <ecNumber evidence="3">2.7.11.1</ecNumber>
    </recommendedName>
</protein>
<evidence type="ECO:0000256" key="12">
    <source>
        <dbReference type="PROSITE-ProRule" id="PRU10141"/>
    </source>
</evidence>
<reference evidence="15 16" key="1">
    <citation type="submission" date="2016-08" db="EMBL/GenBank/DDBJ databases">
        <title>Draft genome sequence of allopolyploid Zygosaccharomyces rouxii.</title>
        <authorList>
            <person name="Watanabe J."/>
            <person name="Uehara K."/>
            <person name="Mogi Y."/>
            <person name="Tsukioka Y."/>
        </authorList>
    </citation>
    <scope>NUCLEOTIDE SEQUENCE [LARGE SCALE GENOMIC DNA]</scope>
    <source>
        <strain evidence="15 16">NBRC 110957</strain>
    </source>
</reference>
<sequence>MSGMNKRSAPTVRGDKVGPWKLGETLGFGSTGKVQLACNEITQQPAAVKEISKAIFSAKAAPGNSSIAATTPDPLPYGIEREIIIMKLLNHPNVLRLYDVWETNPSLYMVLEYAEKGELFNLLVENGPLPENEAVCFFRQIIIGVSYCHALGIVHRDLKPENLLLDHDLNIKIADFGMAALETEDKMLETSCGSPHYAAPEIVSGIPYHGFASDIWSCGVIFFALLTGRLPFDEEDGNIRNLLLKVQSGKFEMPDDDEISPEAQDLLAKILTVDPECRIKPREILKHPLLQKYPNVSDNKSIRNLPREDTYLHPLSDSGSSEVDKNILQNLVVLWHGRPAGEIAAKLKEPGANAEKTLYALLARFKNDTEREAARQKQITKRQSSNGTGTGVTNGATNGKTTNNHISPKKRNRNSTINASSSHKRPVSLIKLSGSNNSNSNPSSTSTTPPKRMSVNLSSNKRLSTVKTQGNGGSPTPASRSKRVSIIDADRNGGAPPVPIDMLKDYHKAPNNKRLSRTSVRLSFKPSNKRGSVTTKLISTYAKLSEEDDWEYIEKETRRTSSDFATLIDEIFEHEKFEQIRKEKAELERRVREQKEREERERKEREEKELRERLENEAREQREMEGEKAQADVSADAKSDTNSDVNAPNDGNNVRSISAPLERNKRGSMVNVQSDIDEIFGQRTMSLQTRPVSRLDPGLFYSEAPGEPETGHTEEDEKLRTERTILETIRRSKFLGSSFDIKKELQNEELKKKSAEPRRDRAVSQTNEPYDTQVLPTKAVATAPLRDPEPRKISDISVPQFTRKSRFFSESNKRLSVLSMYSTKQSYSNLSNLLNDSNASADRMDSSVDSSAVKGKKEPEFQFESVREASDEDNGTSRLSNNEGKLYEVSAPSDVSRMSNDNLSSRRNMKLNFADRFQRDDHAADTSNNSSPSRHVKLPTLPPLEGTNEANGLGIYQSSSESFKEVEPTPKSKLQDNSSNPEQDVDEEKFVDGGDSVKHSAMDTASKERPSRSEKFDAKKPSSSQNELSSAGISKGPPLNEAMPKRRNEDSRNGPTAAKGENERAPLKDITANTDKKRNVSFFRKFSKSSEKDTTTFDGEITTTVSAKQLYLGLQNLLHGWTQYGLKDVRSYPERMTLTGKLASENILSLRSTLFEMVVWSRGKVSVVGFRKKSGSTKAIRRLINEVQKVLMKEGVISK</sequence>
<evidence type="ECO:0000256" key="9">
    <source>
        <dbReference type="ARBA" id="ARBA00022840"/>
    </source>
</evidence>
<feature type="compositionally biased region" description="Polar residues" evidence="13">
    <location>
        <begin position="1021"/>
        <end position="1032"/>
    </location>
</feature>
<feature type="region of interest" description="Disordered" evidence="13">
    <location>
        <begin position="838"/>
        <end position="1073"/>
    </location>
</feature>
<dbReference type="GO" id="GO:0005524">
    <property type="term" value="F:ATP binding"/>
    <property type="evidence" value="ECO:0007669"/>
    <property type="project" value="UniProtKB-UniRule"/>
</dbReference>
<dbReference type="PANTHER" id="PTHR24346:SF110">
    <property type="entry name" value="NON-SPECIFIC SERINE_THREONINE PROTEIN KINASE"/>
    <property type="match status" value="1"/>
</dbReference>
<feature type="compositionally biased region" description="Basic and acidic residues" evidence="13">
    <location>
        <begin position="855"/>
        <end position="869"/>
    </location>
</feature>
<dbReference type="SMART" id="SM00220">
    <property type="entry name" value="S_TKc"/>
    <property type="match status" value="1"/>
</dbReference>
<feature type="region of interest" description="Disordered" evidence="13">
    <location>
        <begin position="589"/>
        <end position="657"/>
    </location>
</feature>
<dbReference type="InterPro" id="IPR011009">
    <property type="entry name" value="Kinase-like_dom_sf"/>
</dbReference>
<evidence type="ECO:0000256" key="2">
    <source>
        <dbReference type="ARBA" id="ARBA00010791"/>
    </source>
</evidence>
<evidence type="ECO:0000256" key="4">
    <source>
        <dbReference type="ARBA" id="ARBA00022527"/>
    </source>
</evidence>
<dbReference type="Gene3D" id="3.30.310.220">
    <property type="entry name" value="Fungal kinase associated-1 domain"/>
    <property type="match status" value="1"/>
</dbReference>
<feature type="region of interest" description="Disordered" evidence="13">
    <location>
        <begin position="372"/>
        <end position="503"/>
    </location>
</feature>
<evidence type="ECO:0000256" key="5">
    <source>
        <dbReference type="ARBA" id="ARBA00022553"/>
    </source>
</evidence>
<dbReference type="InterPro" id="IPR000719">
    <property type="entry name" value="Prot_kinase_dom"/>
</dbReference>
<evidence type="ECO:0000256" key="11">
    <source>
        <dbReference type="ARBA" id="ARBA00048679"/>
    </source>
</evidence>
<feature type="compositionally biased region" description="Basic and acidic residues" evidence="13">
    <location>
        <begin position="1043"/>
        <end position="1052"/>
    </location>
</feature>
<evidence type="ECO:0000313" key="16">
    <source>
        <dbReference type="Proteomes" id="UP000187013"/>
    </source>
</evidence>
<dbReference type="Gene3D" id="1.10.510.10">
    <property type="entry name" value="Transferase(Phosphotransferase) domain 1"/>
    <property type="match status" value="1"/>
</dbReference>
<feature type="compositionally biased region" description="Low complexity" evidence="13">
    <location>
        <begin position="391"/>
        <end position="404"/>
    </location>
</feature>
<comment type="caution">
    <text evidence="15">The sequence shown here is derived from an EMBL/GenBank/DDBJ whole genome shotgun (WGS) entry which is preliminary data.</text>
</comment>
<evidence type="ECO:0000313" key="15">
    <source>
        <dbReference type="EMBL" id="GAV48548.1"/>
    </source>
</evidence>
<dbReference type="GO" id="GO:0000399">
    <property type="term" value="C:cellular bud neck septin structure"/>
    <property type="evidence" value="ECO:0007669"/>
    <property type="project" value="UniProtKB-ARBA"/>
</dbReference>
<dbReference type="EC" id="2.7.11.1" evidence="3"/>
<dbReference type="AlphaFoldDB" id="A0A1Q2ZYR0"/>
<dbReference type="EMBL" id="BDGX01000011">
    <property type="protein sequence ID" value="GAV48548.1"/>
    <property type="molecule type" value="Genomic_DNA"/>
</dbReference>
<keyword evidence="7 12" id="KW-0547">Nucleotide-binding</keyword>
<dbReference type="GO" id="GO:0032161">
    <property type="term" value="C:cleavage apparatus septin structure"/>
    <property type="evidence" value="ECO:0007669"/>
    <property type="project" value="UniProtKB-ARBA"/>
</dbReference>
<keyword evidence="5" id="KW-0597">Phosphoprotein</keyword>
<evidence type="ECO:0000256" key="8">
    <source>
        <dbReference type="ARBA" id="ARBA00022777"/>
    </source>
</evidence>
<organism evidence="15 16">
    <name type="scientific">Zygosaccharomyces rouxii</name>
    <dbReference type="NCBI Taxonomy" id="4956"/>
    <lineage>
        <taxon>Eukaryota</taxon>
        <taxon>Fungi</taxon>
        <taxon>Dikarya</taxon>
        <taxon>Ascomycota</taxon>
        <taxon>Saccharomycotina</taxon>
        <taxon>Saccharomycetes</taxon>
        <taxon>Saccharomycetales</taxon>
        <taxon>Saccharomycetaceae</taxon>
        <taxon>Zygosaccharomyces</taxon>
    </lineage>
</organism>
<dbReference type="Pfam" id="PF16797">
    <property type="entry name" value="Fungal_KA1"/>
    <property type="match status" value="1"/>
</dbReference>
<comment type="catalytic activity">
    <reaction evidence="11">
        <text>L-seryl-[protein] + ATP = O-phospho-L-seryl-[protein] + ADP + H(+)</text>
        <dbReference type="Rhea" id="RHEA:17989"/>
        <dbReference type="Rhea" id="RHEA-COMP:9863"/>
        <dbReference type="Rhea" id="RHEA-COMP:11604"/>
        <dbReference type="ChEBI" id="CHEBI:15378"/>
        <dbReference type="ChEBI" id="CHEBI:29999"/>
        <dbReference type="ChEBI" id="CHEBI:30616"/>
        <dbReference type="ChEBI" id="CHEBI:83421"/>
        <dbReference type="ChEBI" id="CHEBI:456216"/>
        <dbReference type="EC" id="2.7.11.1"/>
    </reaction>
</comment>
<dbReference type="PROSITE" id="PS50011">
    <property type="entry name" value="PROTEIN_KINASE_DOM"/>
    <property type="match status" value="1"/>
</dbReference>
<dbReference type="Pfam" id="PF00069">
    <property type="entry name" value="Pkinase"/>
    <property type="match status" value="1"/>
</dbReference>
<comment type="similarity">
    <text evidence="2">Belongs to the protein kinase superfamily. CAMK Ser/Thr protein kinase family. NIM1 subfamily.</text>
</comment>
<feature type="compositionally biased region" description="Polar residues" evidence="13">
    <location>
        <begin position="896"/>
        <end position="906"/>
    </location>
</feature>
<dbReference type="GO" id="GO:0044879">
    <property type="term" value="P:mitotic morphogenesis checkpoint signaling"/>
    <property type="evidence" value="ECO:0007669"/>
    <property type="project" value="UniProtKB-ARBA"/>
</dbReference>
<keyword evidence="9 12" id="KW-0067">ATP-binding</keyword>
<dbReference type="InterPro" id="IPR031850">
    <property type="entry name" value="Fungal_KA1_dom"/>
</dbReference>
<dbReference type="GO" id="GO:0004674">
    <property type="term" value="F:protein serine/threonine kinase activity"/>
    <property type="evidence" value="ECO:0007669"/>
    <property type="project" value="UniProtKB-KW"/>
</dbReference>
<dbReference type="Proteomes" id="UP000187013">
    <property type="component" value="Unassembled WGS sequence"/>
</dbReference>